<organism evidence="1">
    <name type="scientific">Eucalyptus grandis</name>
    <name type="common">Flooded gum</name>
    <dbReference type="NCBI Taxonomy" id="71139"/>
    <lineage>
        <taxon>Eukaryota</taxon>
        <taxon>Viridiplantae</taxon>
        <taxon>Streptophyta</taxon>
        <taxon>Embryophyta</taxon>
        <taxon>Tracheophyta</taxon>
        <taxon>Spermatophyta</taxon>
        <taxon>Magnoliopsida</taxon>
        <taxon>eudicotyledons</taxon>
        <taxon>Gunneridae</taxon>
        <taxon>Pentapetalae</taxon>
        <taxon>rosids</taxon>
        <taxon>malvids</taxon>
        <taxon>Myrtales</taxon>
        <taxon>Myrtaceae</taxon>
        <taxon>Myrtoideae</taxon>
        <taxon>Eucalypteae</taxon>
        <taxon>Eucalyptus</taxon>
    </lineage>
</organism>
<reference evidence="1" key="1">
    <citation type="submission" date="2013-07" db="EMBL/GenBank/DDBJ databases">
        <title>The genome of Eucalyptus grandis.</title>
        <authorList>
            <person name="Schmutz J."/>
            <person name="Hayes R."/>
            <person name="Myburg A."/>
            <person name="Tuskan G."/>
            <person name="Grattapaglia D."/>
            <person name="Rokhsar D.S."/>
        </authorList>
    </citation>
    <scope>NUCLEOTIDE SEQUENCE</scope>
    <source>
        <tissue evidence="1">Leaf extractions</tissue>
    </source>
</reference>
<proteinExistence type="predicted"/>
<gene>
    <name evidence="1" type="ORF">EUGRSUZ_D01679</name>
</gene>
<dbReference type="EMBL" id="KK198756">
    <property type="protein sequence ID" value="KCW77316.1"/>
    <property type="molecule type" value="Genomic_DNA"/>
</dbReference>
<sequence length="103" mass="11532">MTACKLSIVLCKNIMVPDLVFDGRYLAKSALEKLGLHTSRIFCRGKSGRNIIIQQRREKMPSAYGSCIGEATQLCLRTKMGSFRVSQESVTMPLKHIRDAEPT</sequence>
<name>A0A059CGL3_EUCGR</name>
<evidence type="ECO:0000313" key="1">
    <source>
        <dbReference type="EMBL" id="KCW77316.1"/>
    </source>
</evidence>
<accession>A0A059CGL3</accession>
<dbReference type="InParanoid" id="A0A059CGL3"/>
<dbReference type="AlphaFoldDB" id="A0A059CGL3"/>
<dbReference type="Gramene" id="KCW77316">
    <property type="protein sequence ID" value="KCW77316"/>
    <property type="gene ID" value="EUGRSUZ_D01679"/>
</dbReference>
<protein>
    <submittedName>
        <fullName evidence="1">Uncharacterized protein</fullName>
    </submittedName>
</protein>